<dbReference type="InterPro" id="IPR037027">
    <property type="entry name" value="YqgF/RNaseH-like_dom_sf"/>
</dbReference>
<dbReference type="Pfam" id="PF14633">
    <property type="entry name" value="SH2_2"/>
    <property type="match status" value="1"/>
</dbReference>
<dbReference type="Gene3D" id="1.10.150.850">
    <property type="entry name" value="Spt6, helix-hairpin-helix domain"/>
    <property type="match status" value="1"/>
</dbReference>
<dbReference type="InterPro" id="IPR012337">
    <property type="entry name" value="RNaseH-like_sf"/>
</dbReference>
<comment type="similarity">
    <text evidence="1">Belongs to the SPT6 family.</text>
</comment>
<dbReference type="Pfam" id="PF21710">
    <property type="entry name" value="Spt6_S1"/>
    <property type="match status" value="1"/>
</dbReference>
<comment type="caution">
    <text evidence="3">The sequence shown here is derived from an EMBL/GenBank/DDBJ whole genome shotgun (WGS) entry which is preliminary data.</text>
</comment>
<dbReference type="InterPro" id="IPR032706">
    <property type="entry name" value="Spt6_HHH"/>
</dbReference>
<name>A0AAV6W5R3_9LAMI</name>
<dbReference type="InterPro" id="IPR017072">
    <property type="entry name" value="TF_Spt6"/>
</dbReference>
<dbReference type="InterPro" id="IPR003029">
    <property type="entry name" value="S1_domain"/>
</dbReference>
<dbReference type="AlphaFoldDB" id="A0AAV6W5R3"/>
<dbReference type="Proteomes" id="UP000826271">
    <property type="component" value="Unassembled WGS sequence"/>
</dbReference>
<dbReference type="SUPFAM" id="SSF53098">
    <property type="entry name" value="Ribonuclease H-like"/>
    <property type="match status" value="1"/>
</dbReference>
<keyword evidence="4" id="KW-1185">Reference proteome</keyword>
<dbReference type="CDD" id="cd09918">
    <property type="entry name" value="SH2_Nterm_SPT6_like"/>
    <property type="match status" value="1"/>
</dbReference>
<reference evidence="3" key="1">
    <citation type="submission" date="2019-10" db="EMBL/GenBank/DDBJ databases">
        <authorList>
            <person name="Zhang R."/>
            <person name="Pan Y."/>
            <person name="Wang J."/>
            <person name="Ma R."/>
            <person name="Yu S."/>
        </authorList>
    </citation>
    <scope>NUCLEOTIDE SEQUENCE</scope>
    <source>
        <strain evidence="3">LA-IB0</strain>
        <tissue evidence="3">Leaf</tissue>
    </source>
</reference>
<dbReference type="Gene3D" id="3.30.420.140">
    <property type="entry name" value="YqgF/RNase H-like domain"/>
    <property type="match status" value="1"/>
</dbReference>
<sequence length="685" mass="77838">MACCWGPGKPAATFVMLDYDGLVLDVLNVGVIESKFSAESKMQLKEFLMRHKPHVVVVGVANWSCKLLQMDINETIVEMLHDNAGDISLEKFLEILYAVCGDESLPLLYESSNISVSQLPARDGIIRRAVALGRYLLNPLGMVATLCGPRKEILSWKLTPLEKFLSPDDKYHMIELVMVDATNQFISGLGPRKAASLQRSLVTSGRIVNRKDLMTFPGISEEKVFQNAVGFLRAQNSCGGGFNNLFDGTRIHPESYCLAKEYAMVNYLEYGNGDANGNNVEVLERVLSHVKMERHLLKAVDTHRNVRPEILLNKKETLNDIRLELIQGFQDRRRPYVRPSQDDEFYMISGESEEALCKGMVQVTVSRVQPEDAICDLKSGLTGILSKQDYTDDWMDINELTDKLHKGDILTCRIKSIDANCGQVYLTCRESDMRSIHFENNQDMDPAKPHFKSRMIVHPRFQNISANEAIKFLRSKDPGESVIRPNCRGPSFLTWTLKVHEEVYANTNIVEGGKEHTDAKGLPQIGKPLKIGEDTFEDLDEVMDLYVDPLVHHLKEMIRYRKFSHAATSEVRKERAEDQHHPMRLAYRIGLSLGRPGNFILAYTRLSIPQLEDIISNLGRAGTLLNPHYEYIGLCPKGYKFQEKVFKNIRHLESYFHRYMHESAPSMQLVAAKTNYGCGWEEEEF</sequence>
<dbReference type="SUPFAM" id="SSF47781">
    <property type="entry name" value="RuvA domain 2-like"/>
    <property type="match status" value="1"/>
</dbReference>
<dbReference type="Gene3D" id="2.40.50.140">
    <property type="entry name" value="Nucleic acid-binding proteins"/>
    <property type="match status" value="1"/>
</dbReference>
<feature type="domain" description="S1 motif" evidence="2">
    <location>
        <begin position="354"/>
        <end position="429"/>
    </location>
</feature>
<dbReference type="InterPro" id="IPR035420">
    <property type="entry name" value="Spt6_SH2"/>
</dbReference>
<dbReference type="SMART" id="SM00316">
    <property type="entry name" value="S1"/>
    <property type="match status" value="1"/>
</dbReference>
<dbReference type="GO" id="GO:0003676">
    <property type="term" value="F:nucleic acid binding"/>
    <property type="evidence" value="ECO:0007669"/>
    <property type="project" value="InterPro"/>
</dbReference>
<evidence type="ECO:0000313" key="3">
    <source>
        <dbReference type="EMBL" id="KAG8365968.1"/>
    </source>
</evidence>
<dbReference type="GO" id="GO:0034728">
    <property type="term" value="P:nucleosome organization"/>
    <property type="evidence" value="ECO:0007669"/>
    <property type="project" value="TreeGrafter"/>
</dbReference>
<dbReference type="Pfam" id="PF14639">
    <property type="entry name" value="YqgF"/>
    <property type="match status" value="1"/>
</dbReference>
<dbReference type="PANTHER" id="PTHR10145:SF6">
    <property type="entry name" value="TRANSCRIPTION ELONGATION FACTOR SPT6"/>
    <property type="match status" value="1"/>
</dbReference>
<proteinExistence type="inferred from homology"/>
<dbReference type="GO" id="GO:0031491">
    <property type="term" value="F:nucleosome binding"/>
    <property type="evidence" value="ECO:0007669"/>
    <property type="project" value="TreeGrafter"/>
</dbReference>
<evidence type="ECO:0000259" key="2">
    <source>
        <dbReference type="PROSITE" id="PS50126"/>
    </source>
</evidence>
<dbReference type="PANTHER" id="PTHR10145">
    <property type="entry name" value="TRANSCRIPTION ELONGATION FACTOR SPT6"/>
    <property type="match status" value="1"/>
</dbReference>
<dbReference type="SUPFAM" id="SSF50249">
    <property type="entry name" value="Nucleic acid-binding proteins"/>
    <property type="match status" value="1"/>
</dbReference>
<dbReference type="InterPro" id="IPR049540">
    <property type="entry name" value="Spt6-like_S1"/>
</dbReference>
<organism evidence="3 4">
    <name type="scientific">Buddleja alternifolia</name>
    <dbReference type="NCBI Taxonomy" id="168488"/>
    <lineage>
        <taxon>Eukaryota</taxon>
        <taxon>Viridiplantae</taxon>
        <taxon>Streptophyta</taxon>
        <taxon>Embryophyta</taxon>
        <taxon>Tracheophyta</taxon>
        <taxon>Spermatophyta</taxon>
        <taxon>Magnoliopsida</taxon>
        <taxon>eudicotyledons</taxon>
        <taxon>Gunneridae</taxon>
        <taxon>Pentapetalae</taxon>
        <taxon>asterids</taxon>
        <taxon>lamiids</taxon>
        <taxon>Lamiales</taxon>
        <taxon>Scrophulariaceae</taxon>
        <taxon>Buddlejeae</taxon>
        <taxon>Buddleja</taxon>
    </lineage>
</organism>
<dbReference type="GO" id="GO:0140673">
    <property type="term" value="P:transcription elongation-coupled chromatin remodeling"/>
    <property type="evidence" value="ECO:0007669"/>
    <property type="project" value="InterPro"/>
</dbReference>
<dbReference type="Gene3D" id="1.10.10.2740">
    <property type="entry name" value="Spt6, Death-like domain"/>
    <property type="match status" value="1"/>
</dbReference>
<dbReference type="InterPro" id="IPR036860">
    <property type="entry name" value="SH2_dom_sf"/>
</dbReference>
<dbReference type="GO" id="GO:0042393">
    <property type="term" value="F:histone binding"/>
    <property type="evidence" value="ECO:0007669"/>
    <property type="project" value="TreeGrafter"/>
</dbReference>
<dbReference type="EMBL" id="WHWC01000017">
    <property type="protein sequence ID" value="KAG8365968.1"/>
    <property type="molecule type" value="Genomic_DNA"/>
</dbReference>
<evidence type="ECO:0000313" key="4">
    <source>
        <dbReference type="Proteomes" id="UP000826271"/>
    </source>
</evidence>
<dbReference type="InterPro" id="IPR010994">
    <property type="entry name" value="RuvA_2-like"/>
</dbReference>
<accession>A0AAV6W5R3</accession>
<dbReference type="Pfam" id="PF14635">
    <property type="entry name" value="HHH_7"/>
    <property type="match status" value="1"/>
</dbReference>
<dbReference type="GO" id="GO:0008023">
    <property type="term" value="C:transcription elongation factor complex"/>
    <property type="evidence" value="ECO:0007669"/>
    <property type="project" value="TreeGrafter"/>
</dbReference>
<dbReference type="InterPro" id="IPR028231">
    <property type="entry name" value="Spt6_YqgF"/>
</dbReference>
<dbReference type="Gene3D" id="3.30.505.10">
    <property type="entry name" value="SH2 domain"/>
    <property type="match status" value="1"/>
</dbReference>
<dbReference type="InterPro" id="IPR012340">
    <property type="entry name" value="NA-bd_OB-fold"/>
</dbReference>
<evidence type="ECO:0000256" key="1">
    <source>
        <dbReference type="ARBA" id="ARBA00009253"/>
    </source>
</evidence>
<gene>
    <name evidence="3" type="ORF">BUALT_Bualt17G0027100</name>
</gene>
<dbReference type="PROSITE" id="PS50126">
    <property type="entry name" value="S1"/>
    <property type="match status" value="1"/>
</dbReference>
<dbReference type="InterPro" id="IPR035019">
    <property type="entry name" value="Spt6_SH2_N"/>
</dbReference>
<dbReference type="InterPro" id="IPR042066">
    <property type="entry name" value="Spt6_death-like"/>
</dbReference>
<protein>
    <recommendedName>
        <fullName evidence="2">S1 motif domain-containing protein</fullName>
    </recommendedName>
</protein>